<evidence type="ECO:0000256" key="4">
    <source>
        <dbReference type="ARBA" id="ARBA00022692"/>
    </source>
</evidence>
<dbReference type="SUPFAM" id="SSF103481">
    <property type="entry name" value="Multidrug resistance efflux transporter EmrE"/>
    <property type="match status" value="1"/>
</dbReference>
<keyword evidence="5 8" id="KW-1133">Transmembrane helix</keyword>
<gene>
    <name evidence="9" type="ORF">SERLADRAFT_472780</name>
</gene>
<dbReference type="Pfam" id="PF08449">
    <property type="entry name" value="UAA"/>
    <property type="match status" value="1"/>
</dbReference>
<feature type="transmembrane region" description="Helical" evidence="8">
    <location>
        <begin position="149"/>
        <end position="167"/>
    </location>
</feature>
<feature type="transmembrane region" description="Helical" evidence="8">
    <location>
        <begin position="174"/>
        <end position="196"/>
    </location>
</feature>
<proteinExistence type="predicted"/>
<dbReference type="InterPro" id="IPR037185">
    <property type="entry name" value="EmrE-like"/>
</dbReference>
<dbReference type="PANTHER" id="PTHR10778">
    <property type="entry name" value="SOLUTE CARRIER FAMILY 35 MEMBER B"/>
    <property type="match status" value="1"/>
</dbReference>
<dbReference type="Proteomes" id="UP000008064">
    <property type="component" value="Unassembled WGS sequence"/>
</dbReference>
<evidence type="ECO:0000256" key="6">
    <source>
        <dbReference type="ARBA" id="ARBA00023136"/>
    </source>
</evidence>
<dbReference type="GO" id="GO:0005789">
    <property type="term" value="C:endoplasmic reticulum membrane"/>
    <property type="evidence" value="ECO:0007669"/>
    <property type="project" value="TreeGrafter"/>
</dbReference>
<organism>
    <name type="scientific">Serpula lacrymans var. lacrymans (strain S7.9)</name>
    <name type="common">Dry rot fungus</name>
    <dbReference type="NCBI Taxonomy" id="578457"/>
    <lineage>
        <taxon>Eukaryota</taxon>
        <taxon>Fungi</taxon>
        <taxon>Dikarya</taxon>
        <taxon>Basidiomycota</taxon>
        <taxon>Agaricomycotina</taxon>
        <taxon>Agaricomycetes</taxon>
        <taxon>Agaricomycetidae</taxon>
        <taxon>Boletales</taxon>
        <taxon>Coniophorineae</taxon>
        <taxon>Serpulaceae</taxon>
        <taxon>Serpula</taxon>
    </lineage>
</organism>
<dbReference type="RefSeq" id="XP_007320776.1">
    <property type="nucleotide sequence ID" value="XM_007320714.1"/>
</dbReference>
<evidence type="ECO:0000313" key="9">
    <source>
        <dbReference type="EMBL" id="EGO22238.1"/>
    </source>
</evidence>
<feature type="transmembrane region" description="Helical" evidence="8">
    <location>
        <begin position="121"/>
        <end position="143"/>
    </location>
</feature>
<accession>F8P3Z0</accession>
<evidence type="ECO:0000256" key="3">
    <source>
        <dbReference type="ARBA" id="ARBA00022597"/>
    </source>
</evidence>
<reference evidence="9" key="1">
    <citation type="submission" date="2011-04" db="EMBL/GenBank/DDBJ databases">
        <title>Evolution of plant cell wall degrading machinery underlies the functional diversity of forest fungi.</title>
        <authorList>
            <consortium name="US DOE Joint Genome Institute (JGI-PGF)"/>
            <person name="Eastwood D.C."/>
            <person name="Floudas D."/>
            <person name="Binder M."/>
            <person name="Majcherczyk A."/>
            <person name="Schneider P."/>
            <person name="Aerts A."/>
            <person name="Asiegbu F.O."/>
            <person name="Baker S.E."/>
            <person name="Barry K."/>
            <person name="Bendiksby M."/>
            <person name="Blumentritt M."/>
            <person name="Coutinho P.M."/>
            <person name="Cullen D."/>
            <person name="Cullen D."/>
            <person name="Gathman A."/>
            <person name="Goodell B."/>
            <person name="Henrissat B."/>
            <person name="Ihrmark K."/>
            <person name="Kauserud H."/>
            <person name="Kohler A."/>
            <person name="LaButti K."/>
            <person name="Lapidus A."/>
            <person name="Lavin J.L."/>
            <person name="Lee Y.-H."/>
            <person name="Lindquist E."/>
            <person name="Lilly W."/>
            <person name="Lucas S."/>
            <person name="Morin E."/>
            <person name="Murat C."/>
            <person name="Oguiza J.A."/>
            <person name="Park J."/>
            <person name="Pisabarro A.G."/>
            <person name="Riley R."/>
            <person name="Rosling A."/>
            <person name="Salamov A."/>
            <person name="Schmidt O."/>
            <person name="Schmutz J."/>
            <person name="Skrede I."/>
            <person name="Stenlid J."/>
            <person name="Wiebenga A."/>
            <person name="Xie X."/>
            <person name="Kues U."/>
            <person name="Hibbett D.S."/>
            <person name="Hoffmeister D."/>
            <person name="Hogberg N."/>
            <person name="Martin F."/>
            <person name="Grigoriev I.V."/>
            <person name="Watkinson S.C."/>
        </authorList>
    </citation>
    <scope>NUCLEOTIDE SEQUENCE</scope>
    <source>
        <strain evidence="9">S7.9</strain>
    </source>
</reference>
<protein>
    <recommendedName>
        <fullName evidence="10">Sugar phosphate transporter domain-containing protein</fullName>
    </recommendedName>
</protein>
<feature type="compositionally biased region" description="Basic and acidic residues" evidence="7">
    <location>
        <begin position="7"/>
        <end position="18"/>
    </location>
</feature>
<evidence type="ECO:0000256" key="7">
    <source>
        <dbReference type="SAM" id="MobiDB-lite"/>
    </source>
</evidence>
<dbReference type="OrthoDB" id="999962at2759"/>
<dbReference type="AlphaFoldDB" id="F8P3Z0"/>
<dbReference type="GO" id="GO:0000139">
    <property type="term" value="C:Golgi membrane"/>
    <property type="evidence" value="ECO:0007669"/>
    <property type="project" value="TreeGrafter"/>
</dbReference>
<evidence type="ECO:0008006" key="10">
    <source>
        <dbReference type="Google" id="ProtNLM"/>
    </source>
</evidence>
<dbReference type="KEGG" id="sla:SERLADRAFT_472780"/>
<sequence length="352" mass="39033">MLRLRRRTDTEKGRKDDPQETESVQSDGRGAGKARPGSDSERQSALSVIDFSLALSLVFGGCCTNVVAYEDLLKMNRRIGSALTFSQALFITVQALPGFLDWTHPDHLPRLKKRTVPLRVWGIQVLLSTTGSLLNNWVFAFNIPLTVQIVFRSAGLSVSMLFGYLFLKKRYSLLQVFSVLLVSLGVGLATISKPSATAAWSQDDSARYFVGISMLVFSLFVTGTLGLLQERTYKEYGPCWKEGVFYTHFLSLPFYSLLAPDIIQGFRGLSTVPAFQLYPYVVLTINLFSQLFCVSGVNKLTSQVSSVSTNLILTVRKALSLCISVWWFQNGWNADLVLGASLVFIGSMLFAL</sequence>
<evidence type="ECO:0000256" key="1">
    <source>
        <dbReference type="ARBA" id="ARBA00004127"/>
    </source>
</evidence>
<keyword evidence="2" id="KW-0813">Transport</keyword>
<keyword evidence="6 8" id="KW-0472">Membrane</keyword>
<dbReference type="GO" id="GO:0005462">
    <property type="term" value="F:UDP-N-acetylglucosamine transmembrane transporter activity"/>
    <property type="evidence" value="ECO:0007669"/>
    <property type="project" value="TreeGrafter"/>
</dbReference>
<name>F8P3Z0_SERL9</name>
<evidence type="ECO:0000256" key="5">
    <source>
        <dbReference type="ARBA" id="ARBA00022989"/>
    </source>
</evidence>
<evidence type="ECO:0000256" key="2">
    <source>
        <dbReference type="ARBA" id="ARBA00022448"/>
    </source>
</evidence>
<dbReference type="HOGENOM" id="CLU_033007_1_1_1"/>
<dbReference type="PANTHER" id="PTHR10778:SF4">
    <property type="entry name" value="NUCLEOTIDE SUGAR TRANSPORTER SLC35B4"/>
    <property type="match status" value="1"/>
</dbReference>
<feature type="transmembrane region" description="Helical" evidence="8">
    <location>
        <begin position="208"/>
        <end position="228"/>
    </location>
</feature>
<dbReference type="EMBL" id="GL945437">
    <property type="protein sequence ID" value="EGO22238.1"/>
    <property type="molecule type" value="Genomic_DNA"/>
</dbReference>
<feature type="region of interest" description="Disordered" evidence="7">
    <location>
        <begin position="1"/>
        <end position="41"/>
    </location>
</feature>
<evidence type="ECO:0000256" key="8">
    <source>
        <dbReference type="SAM" id="Phobius"/>
    </source>
</evidence>
<keyword evidence="4 8" id="KW-0812">Transmembrane</keyword>
<dbReference type="GO" id="GO:0005464">
    <property type="term" value="F:UDP-xylose transmembrane transporter activity"/>
    <property type="evidence" value="ECO:0007669"/>
    <property type="project" value="TreeGrafter"/>
</dbReference>
<dbReference type="GeneID" id="18820190"/>
<dbReference type="InterPro" id="IPR013657">
    <property type="entry name" value="SCL35B1-4/HUT1"/>
</dbReference>
<comment type="subcellular location">
    <subcellularLocation>
        <location evidence="1">Endomembrane system</location>
        <topology evidence="1">Multi-pass membrane protein</topology>
    </subcellularLocation>
</comment>
<keyword evidence="3" id="KW-0762">Sugar transport</keyword>